<reference evidence="2" key="1">
    <citation type="submission" date="2023-10" db="EMBL/GenBank/DDBJ databases">
        <title>Genome assemblies of two species of porcelain crab, Petrolisthes cinctipes and Petrolisthes manimaculis (Anomura: Porcellanidae).</title>
        <authorList>
            <person name="Angst P."/>
        </authorList>
    </citation>
    <scope>NUCLEOTIDE SEQUENCE</scope>
    <source>
        <strain evidence="2">PB745_01</strain>
        <tissue evidence="2">Gill</tissue>
    </source>
</reference>
<proteinExistence type="predicted"/>
<protein>
    <submittedName>
        <fullName evidence="2">Uncharacterized protein</fullName>
    </submittedName>
</protein>
<dbReference type="InterPro" id="IPR053317">
    <property type="entry name" value="Tubulin_polyglutamylase"/>
</dbReference>
<dbReference type="Gene3D" id="3.30.470.20">
    <property type="entry name" value="ATP-grasp fold, B domain"/>
    <property type="match status" value="1"/>
</dbReference>
<dbReference type="PROSITE" id="PS51221">
    <property type="entry name" value="TTL"/>
    <property type="match status" value="1"/>
</dbReference>
<dbReference type="EMBL" id="JAWQEG010004717">
    <property type="protein sequence ID" value="KAK3860487.1"/>
    <property type="molecule type" value="Genomic_DNA"/>
</dbReference>
<accession>A0AAE1ES79</accession>
<keyword evidence="1" id="KW-0472">Membrane</keyword>
<feature type="transmembrane region" description="Helical" evidence="1">
    <location>
        <begin position="74"/>
        <end position="94"/>
    </location>
</feature>
<keyword evidence="1" id="KW-1133">Transmembrane helix</keyword>
<keyword evidence="1" id="KW-0812">Transmembrane</keyword>
<evidence type="ECO:0000313" key="2">
    <source>
        <dbReference type="EMBL" id="KAK3860487.1"/>
    </source>
</evidence>
<gene>
    <name evidence="2" type="ORF">Pcinc_033464</name>
</gene>
<dbReference type="Pfam" id="PF03133">
    <property type="entry name" value="TTL"/>
    <property type="match status" value="1"/>
</dbReference>
<dbReference type="InterPro" id="IPR004344">
    <property type="entry name" value="TTL/TTLL_fam"/>
</dbReference>
<comment type="caution">
    <text evidence="2">The sequence shown here is derived from an EMBL/GenBank/DDBJ whole genome shotgun (WGS) entry which is preliminary data.</text>
</comment>
<keyword evidence="3" id="KW-1185">Reference proteome</keyword>
<dbReference type="AlphaFoldDB" id="A0AAE1ES79"/>
<dbReference type="SUPFAM" id="SSF56059">
    <property type="entry name" value="Glutathione synthetase ATP-binding domain-like"/>
    <property type="match status" value="1"/>
</dbReference>
<dbReference type="Proteomes" id="UP001286313">
    <property type="component" value="Unassembled WGS sequence"/>
</dbReference>
<evidence type="ECO:0000256" key="1">
    <source>
        <dbReference type="SAM" id="Phobius"/>
    </source>
</evidence>
<evidence type="ECO:0000313" key="3">
    <source>
        <dbReference type="Proteomes" id="UP001286313"/>
    </source>
</evidence>
<organism evidence="2 3">
    <name type="scientific">Petrolisthes cinctipes</name>
    <name type="common">Flat porcelain crab</name>
    <dbReference type="NCBI Taxonomy" id="88211"/>
    <lineage>
        <taxon>Eukaryota</taxon>
        <taxon>Metazoa</taxon>
        <taxon>Ecdysozoa</taxon>
        <taxon>Arthropoda</taxon>
        <taxon>Crustacea</taxon>
        <taxon>Multicrustacea</taxon>
        <taxon>Malacostraca</taxon>
        <taxon>Eumalacostraca</taxon>
        <taxon>Eucarida</taxon>
        <taxon>Decapoda</taxon>
        <taxon>Pleocyemata</taxon>
        <taxon>Anomura</taxon>
        <taxon>Galatheoidea</taxon>
        <taxon>Porcellanidae</taxon>
        <taxon>Petrolisthes</taxon>
    </lineage>
</organism>
<dbReference type="PANTHER" id="PTHR47113:SF1">
    <property type="entry name" value="LD09343P"/>
    <property type="match status" value="1"/>
</dbReference>
<dbReference type="PANTHER" id="PTHR47113">
    <property type="entry name" value="LD09343P"/>
    <property type="match status" value="1"/>
</dbReference>
<sequence length="573" mass="64959">MSARTLHDLTYDTRHHRYASYQPQYDIQESRGQLNFFFLQNTNGVAMMGTLGGGNGGIGAGVAGVPISRRQVRFLVAVVMVLVFGAVLTALNVYELHRLTVQHWLKEHKGGDHGVAVAEARGPGQYARPMAWVRGSNKGTGYLTHVTNVFTRLGYDLVDEKDDWDVLWSHNYPFRELKTTLTQLKSHQRVNHFPGSGFITNKVNLAISGLPYIPRAFRMPAEKSDLMDHAKNNPNLMFVQKSNNHRGIKIEKLDALDLGAEETFVQEFVHNPLLIDGHKFDIGVYTTVTSIQPLRVYMFEGDVLFRFCTEKYHPFDADVRDKYVVGDNYLPTWKVPSLTSFYTDFGFGMKGSFDAWLRTQNKDPEVVWSAVRDAIRNVFYGKETALAQATSHYPSSANFFEMMRFDFVIDDQLKVHLMEANMSPNLSSAHFKQNRLLYEQVVYNLFSLVGVGKLVHSGSLASRSLEEEEMQAAHKDVVVFPDHCFTSCQGGAIACQKVECQLCFPCLSKEQIRDLQQAYQEHQRRGGCRRVVPPSVSPDHAHTPQNMSGLTPENTLMTEWFRGKCLLDKTFCF</sequence>
<name>A0AAE1ES79_PETCI</name>